<reference evidence="2 3" key="1">
    <citation type="submission" date="2020-04" db="EMBL/GenBank/DDBJ databases">
        <authorList>
            <person name="Yin C."/>
        </authorList>
    </citation>
    <scope>NUCLEOTIDE SEQUENCE [LARGE SCALE GENOMIC DNA]</scope>
    <source>
        <strain evidence="2 3">Ae27</strain>
    </source>
</reference>
<feature type="compositionally biased region" description="Basic and acidic residues" evidence="1">
    <location>
        <begin position="30"/>
        <end position="50"/>
    </location>
</feature>
<dbReference type="Proteomes" id="UP000570474">
    <property type="component" value="Unassembled WGS sequence"/>
</dbReference>
<protein>
    <submittedName>
        <fullName evidence="2">Uncharacterized protein</fullName>
    </submittedName>
</protein>
<sequence length="65" mass="6602">MDLSKSLLGAILAGITLQTAPSCNAPKAPAVKEEKKAVKKDTATERKDTSKPQTAGDGCPACGMG</sequence>
<comment type="caution">
    <text evidence="2">The sequence shown here is derived from an EMBL/GenBank/DDBJ whole genome shotgun (WGS) entry which is preliminary data.</text>
</comment>
<accession>A0A847RIH0</accession>
<evidence type="ECO:0000256" key="1">
    <source>
        <dbReference type="SAM" id="MobiDB-lite"/>
    </source>
</evidence>
<dbReference type="RefSeq" id="WP_168871694.1">
    <property type="nucleotide sequence ID" value="NZ_JABAIA010000002.1"/>
</dbReference>
<feature type="region of interest" description="Disordered" evidence="1">
    <location>
        <begin position="22"/>
        <end position="65"/>
    </location>
</feature>
<organism evidence="2 3">
    <name type="scientific">Chitinophaga varians</name>
    <dbReference type="NCBI Taxonomy" id="2202339"/>
    <lineage>
        <taxon>Bacteria</taxon>
        <taxon>Pseudomonadati</taxon>
        <taxon>Bacteroidota</taxon>
        <taxon>Chitinophagia</taxon>
        <taxon>Chitinophagales</taxon>
        <taxon>Chitinophagaceae</taxon>
        <taxon>Chitinophaga</taxon>
    </lineage>
</organism>
<evidence type="ECO:0000313" key="3">
    <source>
        <dbReference type="Proteomes" id="UP000570474"/>
    </source>
</evidence>
<dbReference type="EMBL" id="JABAIA010000002">
    <property type="protein sequence ID" value="NLR65700.1"/>
    <property type="molecule type" value="Genomic_DNA"/>
</dbReference>
<dbReference type="AlphaFoldDB" id="A0A847RIH0"/>
<keyword evidence="3" id="KW-1185">Reference proteome</keyword>
<gene>
    <name evidence="2" type="ORF">HGH92_15405</name>
</gene>
<proteinExistence type="predicted"/>
<name>A0A847RIH0_9BACT</name>
<evidence type="ECO:0000313" key="2">
    <source>
        <dbReference type="EMBL" id="NLR65700.1"/>
    </source>
</evidence>